<feature type="domain" description="Alpha/beta hydrolase fold-3" evidence="2">
    <location>
        <begin position="84"/>
        <end position="292"/>
    </location>
</feature>
<sequence length="315" mass="34295">MPQTPDDQTRAFLAGMAENAGPKLYELPVEGAREFLKGASKMFEVPLCEIDGVEDRSISYDGGNYNIRLYSPPGSGGEITPAIILYHGGGFMLGDLDTHDTIARYLCLHTGSKVISVGYRLAPEFTFPAGLEDCYHALSWVSDNATNLGIDPEKISLIGDSAGGNLSAGVMQLAIRRGGPHIASAVLLYPSCDMRLETDYPSREIYGNGDYFLGLKDIEWIADHYLKGEDPAQNSLLSPILNTDFTGWPSTLVITAGMDILRDEGRAFYDLLVQHSVKARYQTYDGTIHGFVSFAGALDVGRTCLGDVVKYFKGQ</sequence>
<dbReference type="InterPro" id="IPR050300">
    <property type="entry name" value="GDXG_lipolytic_enzyme"/>
</dbReference>
<keyword evidence="1" id="KW-0378">Hydrolase</keyword>
<dbReference type="InterPro" id="IPR013094">
    <property type="entry name" value="AB_hydrolase_3"/>
</dbReference>
<accession>A0A3B0SFG1</accession>
<dbReference type="SUPFAM" id="SSF53474">
    <property type="entry name" value="alpha/beta-Hydrolases"/>
    <property type="match status" value="1"/>
</dbReference>
<evidence type="ECO:0000256" key="1">
    <source>
        <dbReference type="ARBA" id="ARBA00022801"/>
    </source>
</evidence>
<dbReference type="GO" id="GO:0016787">
    <property type="term" value="F:hydrolase activity"/>
    <property type="evidence" value="ECO:0007669"/>
    <property type="project" value="UniProtKB-KW"/>
</dbReference>
<gene>
    <name evidence="3" type="ORF">MNBD_ALPHA02-1014</name>
</gene>
<evidence type="ECO:0000259" key="2">
    <source>
        <dbReference type="Pfam" id="PF07859"/>
    </source>
</evidence>
<dbReference type="InterPro" id="IPR029058">
    <property type="entry name" value="AB_hydrolase_fold"/>
</dbReference>
<name>A0A3B0SFG1_9ZZZZ</name>
<evidence type="ECO:0000313" key="3">
    <source>
        <dbReference type="EMBL" id="VAV93705.1"/>
    </source>
</evidence>
<dbReference type="AlphaFoldDB" id="A0A3B0SFG1"/>
<protein>
    <recommendedName>
        <fullName evidence="2">Alpha/beta hydrolase fold-3 domain-containing protein</fullName>
    </recommendedName>
</protein>
<dbReference type="Gene3D" id="3.40.50.1820">
    <property type="entry name" value="alpha/beta hydrolase"/>
    <property type="match status" value="1"/>
</dbReference>
<dbReference type="EMBL" id="UOED01000083">
    <property type="protein sequence ID" value="VAV93705.1"/>
    <property type="molecule type" value="Genomic_DNA"/>
</dbReference>
<organism evidence="3">
    <name type="scientific">hydrothermal vent metagenome</name>
    <dbReference type="NCBI Taxonomy" id="652676"/>
    <lineage>
        <taxon>unclassified sequences</taxon>
        <taxon>metagenomes</taxon>
        <taxon>ecological metagenomes</taxon>
    </lineage>
</organism>
<proteinExistence type="predicted"/>
<dbReference type="Pfam" id="PF07859">
    <property type="entry name" value="Abhydrolase_3"/>
    <property type="match status" value="1"/>
</dbReference>
<dbReference type="PANTHER" id="PTHR48081">
    <property type="entry name" value="AB HYDROLASE SUPERFAMILY PROTEIN C4A8.06C"/>
    <property type="match status" value="1"/>
</dbReference>
<dbReference type="PANTHER" id="PTHR48081:SF8">
    <property type="entry name" value="ALPHA_BETA HYDROLASE FOLD-3 DOMAIN-CONTAINING PROTEIN-RELATED"/>
    <property type="match status" value="1"/>
</dbReference>
<reference evidence="3" key="1">
    <citation type="submission" date="2018-06" db="EMBL/GenBank/DDBJ databases">
        <authorList>
            <person name="Zhirakovskaya E."/>
        </authorList>
    </citation>
    <scope>NUCLEOTIDE SEQUENCE</scope>
</reference>